<reference evidence="2" key="1">
    <citation type="submission" date="2014-11" db="EMBL/GenBank/DDBJ databases">
        <authorList>
            <person name="Otto D Thomas"/>
            <person name="Naeem Raeece"/>
        </authorList>
    </citation>
    <scope>NUCLEOTIDE SEQUENCE</scope>
</reference>
<feature type="compositionally biased region" description="Polar residues" evidence="1">
    <location>
        <begin position="63"/>
        <end position="72"/>
    </location>
</feature>
<feature type="compositionally biased region" description="Low complexity" evidence="1">
    <location>
        <begin position="131"/>
        <end position="141"/>
    </location>
</feature>
<dbReference type="AlphaFoldDB" id="A0A0G4EZN3"/>
<proteinExistence type="predicted"/>
<accession>A0A0G4EZN3</accession>
<evidence type="ECO:0000256" key="1">
    <source>
        <dbReference type="SAM" id="MobiDB-lite"/>
    </source>
</evidence>
<feature type="region of interest" description="Disordered" evidence="1">
    <location>
        <begin position="112"/>
        <end position="197"/>
    </location>
</feature>
<feature type="compositionally biased region" description="Low complexity" evidence="1">
    <location>
        <begin position="112"/>
        <end position="122"/>
    </location>
</feature>
<feature type="compositionally biased region" description="Polar residues" evidence="1">
    <location>
        <begin position="11"/>
        <end position="29"/>
    </location>
</feature>
<organism evidence="2">
    <name type="scientific">Chromera velia CCMP2878</name>
    <dbReference type="NCBI Taxonomy" id="1169474"/>
    <lineage>
        <taxon>Eukaryota</taxon>
        <taxon>Sar</taxon>
        <taxon>Alveolata</taxon>
        <taxon>Colpodellida</taxon>
        <taxon>Chromeraceae</taxon>
        <taxon>Chromera</taxon>
    </lineage>
</organism>
<gene>
    <name evidence="2" type="ORF">Cvel_14244</name>
</gene>
<dbReference type="PhylomeDB" id="A0A0G4EZN3"/>
<evidence type="ECO:0000313" key="2">
    <source>
        <dbReference type="EMBL" id="CEM04278.1"/>
    </source>
</evidence>
<dbReference type="VEuPathDB" id="CryptoDB:Cvel_14244"/>
<feature type="compositionally biased region" description="Polar residues" evidence="1">
    <location>
        <begin position="44"/>
        <end position="56"/>
    </location>
</feature>
<feature type="compositionally biased region" description="Polar residues" evidence="1">
    <location>
        <begin position="158"/>
        <end position="170"/>
    </location>
</feature>
<protein>
    <submittedName>
        <fullName evidence="2">Uncharacterized protein</fullName>
    </submittedName>
</protein>
<dbReference type="EMBL" id="CDMZ01000006">
    <property type="protein sequence ID" value="CEM04278.1"/>
    <property type="molecule type" value="Genomic_DNA"/>
</dbReference>
<name>A0A0G4EZN3_9ALVE</name>
<feature type="region of interest" description="Disordered" evidence="1">
    <location>
        <begin position="1"/>
        <end position="91"/>
    </location>
</feature>
<sequence>MAGGCHLAHSGQATPPQYTNGNPPQSHQGAQPGASIIPRLLISPPSQSSWQVTLPQETVAGQGATQRNTTQLGERRRAPSSSTGRNGKGGTHAAAVAALSLAQGLSSSLAVAAGGSQAVASRRSGRGGKAKPGAAPPQAIGGKRDHRHLTPSDDIQTDGLTNPPSPSAQKDSPKRPKSAVLPPPPPLSLPSYSKSLS</sequence>